<dbReference type="PROSITE" id="PS51257">
    <property type="entry name" value="PROKAR_LIPOPROTEIN"/>
    <property type="match status" value="1"/>
</dbReference>
<dbReference type="PANTHER" id="PTHR31490:SF88">
    <property type="entry name" value="BETA-XYLANASE"/>
    <property type="match status" value="1"/>
</dbReference>
<evidence type="ECO:0000256" key="3">
    <source>
        <dbReference type="ARBA" id="ARBA00022651"/>
    </source>
</evidence>
<comment type="similarity">
    <text evidence="2 10">Belongs to the glycosyl hydrolase 10 (cellulase F) family.</text>
</comment>
<dbReference type="EMBL" id="JN903693">
    <property type="protein sequence ID" value="AFK83739.1"/>
    <property type="molecule type" value="Genomic_DNA"/>
</dbReference>
<dbReference type="GO" id="GO:0031176">
    <property type="term" value="F:endo-1,4-beta-xylanase activity"/>
    <property type="evidence" value="ECO:0007669"/>
    <property type="project" value="UniProtKB-EC"/>
</dbReference>
<dbReference type="GO" id="GO:0045493">
    <property type="term" value="P:xylan catabolic process"/>
    <property type="evidence" value="ECO:0007669"/>
    <property type="project" value="UniProtKB-KW"/>
</dbReference>
<accession>K7PDY3</accession>
<reference evidence="12" key="2">
    <citation type="journal article" date="2013" name="Biotechnol. Bioeng.">
        <title>Biochemical characterization and crystal structure of a GH10 xylanase from termite gut bacteria reveal a novel structural feature and significance of its bacterial Ig-like domain.</title>
        <authorList>
            <person name="Han Q."/>
            <person name="Liu N."/>
            <person name="Robinson H."/>
            <person name="Cao L."/>
            <person name="Qian C."/>
            <person name="Wang Q."/>
            <person name="Xie L."/>
            <person name="Ding H."/>
            <person name="Wang Q."/>
            <person name="Huang Y."/>
            <person name="Li J."/>
            <person name="Zhou Z."/>
        </authorList>
    </citation>
    <scope>NUCLEOTIDE SEQUENCE</scope>
</reference>
<feature type="domain" description="GH10" evidence="11">
    <location>
        <begin position="134"/>
        <end position="501"/>
    </location>
</feature>
<feature type="active site" description="Nucleophile" evidence="9">
    <location>
        <position position="412"/>
    </location>
</feature>
<dbReference type="SMART" id="SM00635">
    <property type="entry name" value="BID_2"/>
    <property type="match status" value="1"/>
</dbReference>
<dbReference type="InterPro" id="IPR017853">
    <property type="entry name" value="GH"/>
</dbReference>
<dbReference type="InterPro" id="IPR008964">
    <property type="entry name" value="Invasin/intimin_cell_adhesion"/>
</dbReference>
<evidence type="ECO:0000256" key="1">
    <source>
        <dbReference type="ARBA" id="ARBA00000681"/>
    </source>
</evidence>
<dbReference type="InterPro" id="IPR003343">
    <property type="entry name" value="Big_2"/>
</dbReference>
<keyword evidence="8 10" id="KW-0624">Polysaccharide degradation</keyword>
<protein>
    <recommendedName>
        <fullName evidence="10">Beta-xylanase</fullName>
        <ecNumber evidence="10">3.2.1.8</ecNumber>
    </recommendedName>
</protein>
<keyword evidence="5 10" id="KW-0378">Hydrolase</keyword>
<proteinExistence type="inferred from homology"/>
<keyword evidence="4" id="KW-0732">Signal</keyword>
<dbReference type="SMART" id="SM00633">
    <property type="entry name" value="Glyco_10"/>
    <property type="match status" value="1"/>
</dbReference>
<name>K7PDY3_9BACT</name>
<sequence>MRIKQISLLLLILAGFLLFGCGDGSSSGSKNVSVEGIEFKEKTLTLVVGEKAELEYTIIPAEATTNVTWTTSSSSVVSVSKEGIAEAVGVTTGGNSKATSGAATGTATITVKTSKGGHTATITINTTTKAQTDIMSLPPLKETLGEHFANVGNIFNPSDATSASGINNTRLTRHFNILTMENNMKPSYLGGSLNGTTVTPSSTNIATAQRMVDAARASGFKVVGHTLLWHSQNAGWMNTTNLPAHNDNETTRQNSLTIMKNYITAVAGHDAFKGKIYSWDVLNEVFPDSGYTSSSDWKTVMRSENPWFRAIGSDFVYEGFLAARLADPNAILYYNDYNTDQASKAAMIRDMVRDVNQKYLSGSDKPAGEAAGRLLIEGIGMQEHHNTGVSASSIETTIKMFKALGVEIAVSELDVLGAGYSSSLDTGPNKVADSPITNQGLINQATKYNDYMKVYINHKDAIKRISIWGVTDNNSWRSAGLPLLFDSDGKAKPAYYGFIGAIE</sequence>
<evidence type="ECO:0000313" key="12">
    <source>
        <dbReference type="EMBL" id="AFK83739.1"/>
    </source>
</evidence>
<dbReference type="Gene3D" id="3.20.20.80">
    <property type="entry name" value="Glycosidases"/>
    <property type="match status" value="1"/>
</dbReference>
<evidence type="ECO:0000256" key="8">
    <source>
        <dbReference type="ARBA" id="ARBA00023326"/>
    </source>
</evidence>
<dbReference type="PROSITE" id="PS51760">
    <property type="entry name" value="GH10_2"/>
    <property type="match status" value="1"/>
</dbReference>
<evidence type="ECO:0000256" key="10">
    <source>
        <dbReference type="RuleBase" id="RU361174"/>
    </source>
</evidence>
<evidence type="ECO:0000256" key="7">
    <source>
        <dbReference type="ARBA" id="ARBA00023295"/>
    </source>
</evidence>
<dbReference type="InterPro" id="IPR044846">
    <property type="entry name" value="GH10"/>
</dbReference>
<dbReference type="PRINTS" id="PR00134">
    <property type="entry name" value="GLHYDRLASE10"/>
</dbReference>
<dbReference type="AlphaFoldDB" id="K7PDY3"/>
<evidence type="ECO:0000256" key="6">
    <source>
        <dbReference type="ARBA" id="ARBA00023277"/>
    </source>
</evidence>
<dbReference type="PANTHER" id="PTHR31490">
    <property type="entry name" value="GLYCOSYL HYDROLASE"/>
    <property type="match status" value="1"/>
</dbReference>
<reference evidence="12" key="1">
    <citation type="submission" date="2011-10" db="EMBL/GenBank/DDBJ databases">
        <authorList>
            <person name="Ning L."/>
        </authorList>
    </citation>
    <scope>NUCLEOTIDE SEQUENCE</scope>
</reference>
<keyword evidence="7 10" id="KW-0326">Glycosidase</keyword>
<evidence type="ECO:0000256" key="9">
    <source>
        <dbReference type="PROSITE-ProRule" id="PRU10061"/>
    </source>
</evidence>
<keyword evidence="3 12" id="KW-0858">Xylan degradation</keyword>
<evidence type="ECO:0000256" key="2">
    <source>
        <dbReference type="ARBA" id="ARBA00007495"/>
    </source>
</evidence>
<dbReference type="InterPro" id="IPR001000">
    <property type="entry name" value="GH10_dom"/>
</dbReference>
<organism evidence="12">
    <name type="scientific">uncultured bacterium 35A20</name>
    <dbReference type="NCBI Taxonomy" id="1194347"/>
    <lineage>
        <taxon>Bacteria</taxon>
        <taxon>environmental samples</taxon>
    </lineage>
</organism>
<dbReference type="Pfam" id="PF00331">
    <property type="entry name" value="Glyco_hydro_10"/>
    <property type="match status" value="1"/>
</dbReference>
<evidence type="ECO:0000256" key="4">
    <source>
        <dbReference type="ARBA" id="ARBA00022729"/>
    </source>
</evidence>
<evidence type="ECO:0000259" key="11">
    <source>
        <dbReference type="PROSITE" id="PS51760"/>
    </source>
</evidence>
<dbReference type="InterPro" id="IPR031158">
    <property type="entry name" value="GH10_AS"/>
</dbReference>
<comment type="catalytic activity">
    <reaction evidence="1 10">
        <text>Endohydrolysis of (1-&gt;4)-beta-D-xylosidic linkages in xylans.</text>
        <dbReference type="EC" id="3.2.1.8"/>
    </reaction>
</comment>
<dbReference type="EC" id="3.2.1.8" evidence="10"/>
<evidence type="ECO:0000256" key="5">
    <source>
        <dbReference type="ARBA" id="ARBA00022801"/>
    </source>
</evidence>
<keyword evidence="6 10" id="KW-0119">Carbohydrate metabolism</keyword>
<dbReference type="SUPFAM" id="SSF49373">
    <property type="entry name" value="Invasin/intimin cell-adhesion fragments"/>
    <property type="match status" value="1"/>
</dbReference>
<dbReference type="Gene3D" id="2.60.40.1080">
    <property type="match status" value="1"/>
</dbReference>
<dbReference type="PROSITE" id="PS00591">
    <property type="entry name" value="GH10_1"/>
    <property type="match status" value="1"/>
</dbReference>
<dbReference type="SUPFAM" id="SSF51445">
    <property type="entry name" value="(Trans)glycosidases"/>
    <property type="match status" value="1"/>
</dbReference>